<dbReference type="STRING" id="1333998.M2A_1454"/>
<gene>
    <name evidence="1" type="ORF">M2A_1454</name>
</gene>
<dbReference type="NCBIfam" id="TIGR01459">
    <property type="entry name" value="HAD-SF-IIA-hyp4"/>
    <property type="match status" value="1"/>
</dbReference>
<dbReference type="GO" id="GO:0005737">
    <property type="term" value="C:cytoplasm"/>
    <property type="evidence" value="ECO:0007669"/>
    <property type="project" value="TreeGrafter"/>
</dbReference>
<accession>A0A081BA87</accession>
<dbReference type="GO" id="GO:0016791">
    <property type="term" value="F:phosphatase activity"/>
    <property type="evidence" value="ECO:0007669"/>
    <property type="project" value="TreeGrafter"/>
</dbReference>
<sequence length="276" mass="29695">MAGRYSALLCDVWGVLHNGRAPYPGVCEALEAYRKAGGIVLFLSNAPRPHGPVVKMFEAMGVPDAAYDGILTSGDATREAMASGGLGKRFFHVGPDRDHPLFDGLALEKTTLEEADFVLMTGLWDDETETPEDYAGLIGEMKARGLKVICANPDIIVDRGEKQIYCAGAVAEKYRKAGGEVLYFGKPHPPIYEAAFRHLEELAGRALDKSEILAVGDGIHTDVAGANKAGVDVIYVTGGIAASRFGDVMEPELARIAEYMEEEGTHAIGAMPRLIW</sequence>
<keyword evidence="2" id="KW-1185">Reference proteome</keyword>
<dbReference type="EMBL" id="BBIO01000006">
    <property type="protein sequence ID" value="GAK44955.1"/>
    <property type="molecule type" value="Genomic_DNA"/>
</dbReference>
<name>A0A081BA87_9HYPH</name>
<dbReference type="InterPro" id="IPR006356">
    <property type="entry name" value="HAD-SF_hydro_IIA_hyp3"/>
</dbReference>
<dbReference type="InterPro" id="IPR023214">
    <property type="entry name" value="HAD_sf"/>
</dbReference>
<dbReference type="Gene3D" id="3.40.50.1000">
    <property type="entry name" value="HAD superfamily/HAD-like"/>
    <property type="match status" value="2"/>
</dbReference>
<reference evidence="1 2" key="1">
    <citation type="submission" date="2014-07" db="EMBL/GenBank/DDBJ databases">
        <title>Tepidicaulis marinum gen. nov., sp. nov., a novel marine bacterium denitrifying nitrate to nitrous oxide strictly under microaerobic conditions.</title>
        <authorList>
            <person name="Takeuchi M."/>
            <person name="Yamagishi T."/>
            <person name="Kamagata Y."/>
            <person name="Oshima K."/>
            <person name="Hattori M."/>
            <person name="Katayama T."/>
            <person name="Hanada S."/>
            <person name="Tamaki H."/>
            <person name="Marumo K."/>
            <person name="Maeda H."/>
            <person name="Nedachi M."/>
            <person name="Iwasaki W."/>
            <person name="Suwa Y."/>
            <person name="Sakata S."/>
        </authorList>
    </citation>
    <scope>NUCLEOTIDE SEQUENCE [LARGE SCALE GENOMIC DNA]</scope>
    <source>
        <strain evidence="1 2">MA2</strain>
    </source>
</reference>
<proteinExistence type="predicted"/>
<protein>
    <submittedName>
        <fullName evidence="1">HAD family hydrolase</fullName>
    </submittedName>
</protein>
<dbReference type="Pfam" id="PF13242">
    <property type="entry name" value="Hydrolase_like"/>
    <property type="match status" value="1"/>
</dbReference>
<dbReference type="Proteomes" id="UP000028702">
    <property type="component" value="Unassembled WGS sequence"/>
</dbReference>
<dbReference type="PANTHER" id="PTHR19288:SF90">
    <property type="entry name" value="OS08G0542600 PROTEIN"/>
    <property type="match status" value="1"/>
</dbReference>
<evidence type="ECO:0000313" key="1">
    <source>
        <dbReference type="EMBL" id="GAK44955.1"/>
    </source>
</evidence>
<dbReference type="eggNOG" id="COG0647">
    <property type="taxonomic scope" value="Bacteria"/>
</dbReference>
<evidence type="ECO:0000313" key="2">
    <source>
        <dbReference type="Proteomes" id="UP000028702"/>
    </source>
</evidence>
<organism evidence="1 2">
    <name type="scientific">Tepidicaulis marinus</name>
    <dbReference type="NCBI Taxonomy" id="1333998"/>
    <lineage>
        <taxon>Bacteria</taxon>
        <taxon>Pseudomonadati</taxon>
        <taxon>Pseudomonadota</taxon>
        <taxon>Alphaproteobacteria</taxon>
        <taxon>Hyphomicrobiales</taxon>
        <taxon>Parvibaculaceae</taxon>
        <taxon>Tepidicaulis</taxon>
    </lineage>
</organism>
<dbReference type="Pfam" id="PF13344">
    <property type="entry name" value="Hydrolase_6"/>
    <property type="match status" value="1"/>
</dbReference>
<keyword evidence="1" id="KW-0378">Hydrolase</keyword>
<dbReference type="AlphaFoldDB" id="A0A081BA87"/>
<dbReference type="InterPro" id="IPR006357">
    <property type="entry name" value="HAD-SF_hydro_IIA"/>
</dbReference>
<dbReference type="InterPro" id="IPR036412">
    <property type="entry name" value="HAD-like_sf"/>
</dbReference>
<dbReference type="CDD" id="cd07525">
    <property type="entry name" value="HAD_like"/>
    <property type="match status" value="1"/>
</dbReference>
<dbReference type="PANTHER" id="PTHR19288">
    <property type="entry name" value="4-NITROPHENYLPHOSPHATASE-RELATED"/>
    <property type="match status" value="1"/>
</dbReference>
<dbReference type="SUPFAM" id="SSF56784">
    <property type="entry name" value="HAD-like"/>
    <property type="match status" value="1"/>
</dbReference>
<comment type="caution">
    <text evidence="1">The sequence shown here is derived from an EMBL/GenBank/DDBJ whole genome shotgun (WGS) entry which is preliminary data.</text>
</comment>
<dbReference type="NCBIfam" id="TIGR01460">
    <property type="entry name" value="HAD-SF-IIA"/>
    <property type="match status" value="1"/>
</dbReference>